<dbReference type="SUPFAM" id="SSF48726">
    <property type="entry name" value="Immunoglobulin"/>
    <property type="match status" value="2"/>
</dbReference>
<dbReference type="InterPro" id="IPR036179">
    <property type="entry name" value="Ig-like_dom_sf"/>
</dbReference>
<evidence type="ECO:0000256" key="4">
    <source>
        <dbReference type="ARBA" id="ARBA00023180"/>
    </source>
</evidence>
<keyword evidence="4" id="KW-0325">Glycoprotein</keyword>
<dbReference type="GO" id="GO:0098609">
    <property type="term" value="P:cell-cell adhesion"/>
    <property type="evidence" value="ECO:0007669"/>
    <property type="project" value="TreeGrafter"/>
</dbReference>
<evidence type="ECO:0000256" key="1">
    <source>
        <dbReference type="ARBA" id="ARBA00004479"/>
    </source>
</evidence>
<evidence type="ECO:0000256" key="3">
    <source>
        <dbReference type="ARBA" id="ARBA00023157"/>
    </source>
</evidence>
<dbReference type="EMBL" id="OU898276">
    <property type="protein sequence ID" value="CAG9827404.1"/>
    <property type="molecule type" value="Genomic_DNA"/>
</dbReference>
<evidence type="ECO:0000259" key="6">
    <source>
        <dbReference type="PROSITE" id="PS50835"/>
    </source>
</evidence>
<keyword evidence="8" id="KW-1185">Reference proteome</keyword>
<dbReference type="GO" id="GO:0050839">
    <property type="term" value="F:cell adhesion molecule binding"/>
    <property type="evidence" value="ECO:0007669"/>
    <property type="project" value="TreeGrafter"/>
</dbReference>
<keyword evidence="2" id="KW-0472">Membrane</keyword>
<sequence>MYVEPSEIHTGSLEMQLIDLKSKALWNGKFAELILDAWNSLADCYNPPKIISIGRERVKTATLFSSASFECLGEGNPPPTYQWIQKRPTPSDSIIERGRDAKLYISNVTYDFQGEYRCKVTNIIKGEERTEISEPIILQVHGAPQVLRQSAMPEVVVERGQPADLSMVVCADPRPRLVAWEWGSLRLEAGTEMGKYRVDDVMQEEREDCYLATLHIKDTSSTDSRAYYLAVENDKGTDRHAVQLYVNEFVLKTSITLIDIPLPRDISVRVFIERFAVCGVAL</sequence>
<dbReference type="CDD" id="cd00096">
    <property type="entry name" value="Ig"/>
    <property type="match status" value="1"/>
</dbReference>
<name>A0A9N9SQJ1_DIABA</name>
<evidence type="ECO:0000256" key="5">
    <source>
        <dbReference type="ARBA" id="ARBA00023319"/>
    </source>
</evidence>
<evidence type="ECO:0000313" key="8">
    <source>
        <dbReference type="Proteomes" id="UP001153709"/>
    </source>
</evidence>
<dbReference type="Pfam" id="PF13927">
    <property type="entry name" value="Ig_3"/>
    <property type="match status" value="1"/>
</dbReference>
<evidence type="ECO:0000256" key="2">
    <source>
        <dbReference type="ARBA" id="ARBA00023136"/>
    </source>
</evidence>
<keyword evidence="3" id="KW-1015">Disulfide bond</keyword>
<reference evidence="7" key="1">
    <citation type="submission" date="2022-01" db="EMBL/GenBank/DDBJ databases">
        <authorList>
            <person name="King R."/>
        </authorList>
    </citation>
    <scope>NUCLEOTIDE SEQUENCE</scope>
</reference>
<dbReference type="GO" id="GO:0005886">
    <property type="term" value="C:plasma membrane"/>
    <property type="evidence" value="ECO:0007669"/>
    <property type="project" value="TreeGrafter"/>
</dbReference>
<accession>A0A9N9SQJ1</accession>
<dbReference type="InterPro" id="IPR003599">
    <property type="entry name" value="Ig_sub"/>
</dbReference>
<dbReference type="InterPro" id="IPR051275">
    <property type="entry name" value="Cell_adhesion_signaling"/>
</dbReference>
<dbReference type="GO" id="GO:0005911">
    <property type="term" value="C:cell-cell junction"/>
    <property type="evidence" value="ECO:0007669"/>
    <property type="project" value="TreeGrafter"/>
</dbReference>
<organism evidence="7 8">
    <name type="scientific">Diabrotica balteata</name>
    <name type="common">Banded cucumber beetle</name>
    <dbReference type="NCBI Taxonomy" id="107213"/>
    <lineage>
        <taxon>Eukaryota</taxon>
        <taxon>Metazoa</taxon>
        <taxon>Ecdysozoa</taxon>
        <taxon>Arthropoda</taxon>
        <taxon>Hexapoda</taxon>
        <taxon>Insecta</taxon>
        <taxon>Pterygota</taxon>
        <taxon>Neoptera</taxon>
        <taxon>Endopterygota</taxon>
        <taxon>Coleoptera</taxon>
        <taxon>Polyphaga</taxon>
        <taxon>Cucujiformia</taxon>
        <taxon>Chrysomeloidea</taxon>
        <taxon>Chrysomelidae</taxon>
        <taxon>Galerucinae</taxon>
        <taxon>Diabroticina</taxon>
        <taxon>Diabroticites</taxon>
        <taxon>Diabrotica</taxon>
    </lineage>
</organism>
<protein>
    <recommendedName>
        <fullName evidence="6">Ig-like domain-containing protein</fullName>
    </recommendedName>
</protein>
<dbReference type="InterPro" id="IPR013783">
    <property type="entry name" value="Ig-like_fold"/>
</dbReference>
<dbReference type="SMART" id="SM00409">
    <property type="entry name" value="IG"/>
    <property type="match status" value="2"/>
</dbReference>
<keyword evidence="5" id="KW-0393">Immunoglobulin domain</keyword>
<dbReference type="PROSITE" id="PS50835">
    <property type="entry name" value="IG_LIKE"/>
    <property type="match status" value="1"/>
</dbReference>
<feature type="domain" description="Ig-like" evidence="6">
    <location>
        <begin position="48"/>
        <end position="133"/>
    </location>
</feature>
<dbReference type="InterPro" id="IPR007110">
    <property type="entry name" value="Ig-like_dom"/>
</dbReference>
<dbReference type="PANTHER" id="PTHR11640">
    <property type="entry name" value="NEPHRIN"/>
    <property type="match status" value="1"/>
</dbReference>
<comment type="subcellular location">
    <subcellularLocation>
        <location evidence="1">Membrane</location>
        <topology evidence="1">Single-pass type I membrane protein</topology>
    </subcellularLocation>
</comment>
<gene>
    <name evidence="7" type="ORF">DIABBA_LOCUS1399</name>
</gene>
<evidence type="ECO:0000313" key="7">
    <source>
        <dbReference type="EMBL" id="CAG9827404.1"/>
    </source>
</evidence>
<dbReference type="OrthoDB" id="10039395at2759"/>
<dbReference type="Proteomes" id="UP001153709">
    <property type="component" value="Chromosome 1"/>
</dbReference>
<dbReference type="Gene3D" id="2.60.40.10">
    <property type="entry name" value="Immunoglobulins"/>
    <property type="match status" value="2"/>
</dbReference>
<proteinExistence type="predicted"/>
<dbReference type="AlphaFoldDB" id="A0A9N9SQJ1"/>
<dbReference type="PANTHER" id="PTHR11640:SF154">
    <property type="entry name" value="IRREGULAR CHIASM C-ROUGHEST PROTEIN-LIKE PROTEIN"/>
    <property type="match status" value="1"/>
</dbReference>